<dbReference type="CDD" id="cd14703">
    <property type="entry name" value="bZIP_plant_RF2"/>
    <property type="match status" value="1"/>
</dbReference>
<organism evidence="9 10">
    <name type="scientific">Riccia fluitans</name>
    <dbReference type="NCBI Taxonomy" id="41844"/>
    <lineage>
        <taxon>Eukaryota</taxon>
        <taxon>Viridiplantae</taxon>
        <taxon>Streptophyta</taxon>
        <taxon>Embryophyta</taxon>
        <taxon>Marchantiophyta</taxon>
        <taxon>Marchantiopsida</taxon>
        <taxon>Marchantiidae</taxon>
        <taxon>Marchantiales</taxon>
        <taxon>Ricciaceae</taxon>
        <taxon>Riccia</taxon>
    </lineage>
</organism>
<name>A0ABD1YZN5_9MARC</name>
<dbReference type="PROSITE" id="PS50217">
    <property type="entry name" value="BZIP"/>
    <property type="match status" value="1"/>
</dbReference>
<keyword evidence="2" id="KW-0805">Transcription regulation</keyword>
<evidence type="ECO:0000313" key="10">
    <source>
        <dbReference type="Proteomes" id="UP001605036"/>
    </source>
</evidence>
<dbReference type="AlphaFoldDB" id="A0ABD1YZN5"/>
<evidence type="ECO:0000256" key="1">
    <source>
        <dbReference type="ARBA" id="ARBA00004123"/>
    </source>
</evidence>
<dbReference type="InterPro" id="IPR004827">
    <property type="entry name" value="bZIP"/>
</dbReference>
<evidence type="ECO:0000256" key="7">
    <source>
        <dbReference type="SAM" id="MobiDB-lite"/>
    </source>
</evidence>
<comment type="subcellular location">
    <subcellularLocation>
        <location evidence="1">Nucleus</location>
    </subcellularLocation>
</comment>
<dbReference type="SUPFAM" id="SSF57959">
    <property type="entry name" value="Leucine zipper domain"/>
    <property type="match status" value="1"/>
</dbReference>
<dbReference type="SMART" id="SM00338">
    <property type="entry name" value="BRLZ"/>
    <property type="match status" value="1"/>
</dbReference>
<evidence type="ECO:0000256" key="2">
    <source>
        <dbReference type="ARBA" id="ARBA00023015"/>
    </source>
</evidence>
<dbReference type="PANTHER" id="PTHR13690">
    <property type="entry name" value="TRANSCRIPTION FACTOR POSF21-RELATED"/>
    <property type="match status" value="1"/>
</dbReference>
<gene>
    <name evidence="9" type="ORF">R1flu_007723</name>
</gene>
<proteinExistence type="predicted"/>
<evidence type="ECO:0000259" key="8">
    <source>
        <dbReference type="PROSITE" id="PS50217"/>
    </source>
</evidence>
<evidence type="ECO:0000256" key="6">
    <source>
        <dbReference type="SAM" id="Coils"/>
    </source>
</evidence>
<dbReference type="Pfam" id="PF00170">
    <property type="entry name" value="bZIP_1"/>
    <property type="match status" value="1"/>
</dbReference>
<dbReference type="FunFam" id="1.20.5.170:FF:000009">
    <property type="entry name" value="probable transcription factor PosF21"/>
    <property type="match status" value="1"/>
</dbReference>
<evidence type="ECO:0000256" key="3">
    <source>
        <dbReference type="ARBA" id="ARBA00023125"/>
    </source>
</evidence>
<feature type="region of interest" description="Disordered" evidence="7">
    <location>
        <begin position="22"/>
        <end position="151"/>
    </location>
</feature>
<reference evidence="9 10" key="1">
    <citation type="submission" date="2024-09" db="EMBL/GenBank/DDBJ databases">
        <title>Chromosome-scale assembly of Riccia fluitans.</title>
        <authorList>
            <person name="Paukszto L."/>
            <person name="Sawicki J."/>
            <person name="Karawczyk K."/>
            <person name="Piernik-Szablinska J."/>
            <person name="Szczecinska M."/>
            <person name="Mazdziarz M."/>
        </authorList>
    </citation>
    <scope>NUCLEOTIDE SEQUENCE [LARGE SCALE GENOMIC DNA]</scope>
    <source>
        <strain evidence="9">Rf_01</strain>
        <tissue evidence="9">Aerial parts of the thallus</tissue>
    </source>
</reference>
<dbReference type="Gene3D" id="1.20.5.170">
    <property type="match status" value="1"/>
</dbReference>
<accession>A0ABD1YZN5</accession>
<feature type="region of interest" description="Disordered" evidence="7">
    <location>
        <begin position="194"/>
        <end position="267"/>
    </location>
</feature>
<dbReference type="PANTHER" id="PTHR13690:SF124">
    <property type="entry name" value="TRANSCRIPTION FACTOR RF2A"/>
    <property type="match status" value="1"/>
</dbReference>
<dbReference type="Proteomes" id="UP001605036">
    <property type="component" value="Unassembled WGS sequence"/>
</dbReference>
<evidence type="ECO:0000256" key="4">
    <source>
        <dbReference type="ARBA" id="ARBA00023163"/>
    </source>
</evidence>
<keyword evidence="5" id="KW-0539">Nucleus</keyword>
<evidence type="ECO:0000256" key="5">
    <source>
        <dbReference type="ARBA" id="ARBA00023242"/>
    </source>
</evidence>
<sequence length="471" mass="50465">MEGLGDGYEAFVERLQSDFAATTAAKNSAQNAPNGNASNNNHSSHPPHPPQSQLHQSRYVGYPSPTHAFTVKREASPSVSESSMRTSNSLAIEVSMQDQVTSPGPPSVTGPSTSKNPSSSNNYSTDVNQMPDTPPRRRGHRRAQSEIAFRLPDDVSFERDLGMTGSEMPTLSDDGTEDLFSMYIDMEKINSFSATSAPLPGPKGAAATDSGSTPPPSHHSRSLSVDGVLAGFNSGRVSMGPAGGSGGFPSDARRARHQHSNSMDGSTSFRHDLLAAELDGADAKKVMNSAKLADIALIDPKRAKRILANRQSAARSKERKMRYISELERKVQTLQTEATTLSAQLTMLQRDTTGLTTENSELKLRLQAMEQQAQLRDALNDALRDEVQRLKVATGQLNGLAGHVYALGQGPLTTQQLQQLQQQNSQQQAHNDFLQRGTFGGLQAMGGPLGGSFIKTEGSTISVNQGSSGSY</sequence>
<dbReference type="GO" id="GO:0005634">
    <property type="term" value="C:nucleus"/>
    <property type="evidence" value="ECO:0007669"/>
    <property type="project" value="UniProtKB-SubCell"/>
</dbReference>
<keyword evidence="10" id="KW-1185">Reference proteome</keyword>
<feature type="compositionally biased region" description="Polar residues" evidence="7">
    <location>
        <begin position="77"/>
        <end position="90"/>
    </location>
</feature>
<evidence type="ECO:0000313" key="9">
    <source>
        <dbReference type="EMBL" id="KAL2636244.1"/>
    </source>
</evidence>
<feature type="coiled-coil region" evidence="6">
    <location>
        <begin position="317"/>
        <end position="351"/>
    </location>
</feature>
<dbReference type="GO" id="GO:0003677">
    <property type="term" value="F:DNA binding"/>
    <property type="evidence" value="ECO:0007669"/>
    <property type="project" value="UniProtKB-KW"/>
</dbReference>
<feature type="compositionally biased region" description="Low complexity" evidence="7">
    <location>
        <begin position="27"/>
        <end position="44"/>
    </location>
</feature>
<comment type="caution">
    <text evidence="9">The sequence shown here is derived from an EMBL/GenBank/DDBJ whole genome shotgun (WGS) entry which is preliminary data.</text>
</comment>
<feature type="domain" description="BZIP" evidence="8">
    <location>
        <begin position="299"/>
        <end position="362"/>
    </location>
</feature>
<keyword evidence="3" id="KW-0238">DNA-binding</keyword>
<dbReference type="InterPro" id="IPR044759">
    <property type="entry name" value="bZIP_RF2"/>
</dbReference>
<keyword evidence="6" id="KW-0175">Coiled coil</keyword>
<feature type="compositionally biased region" description="Low complexity" evidence="7">
    <location>
        <begin position="109"/>
        <end position="125"/>
    </location>
</feature>
<keyword evidence="4" id="KW-0804">Transcription</keyword>
<dbReference type="InterPro" id="IPR046347">
    <property type="entry name" value="bZIP_sf"/>
</dbReference>
<protein>
    <recommendedName>
        <fullName evidence="8">BZIP domain-containing protein</fullName>
    </recommendedName>
</protein>
<dbReference type="EMBL" id="JBHFFA010000003">
    <property type="protein sequence ID" value="KAL2636244.1"/>
    <property type="molecule type" value="Genomic_DNA"/>
</dbReference>